<proteinExistence type="predicted"/>
<accession>A0A0F9WSK6</accession>
<name>A0A0F9WSK6_9ZZZZ</name>
<protein>
    <recommendedName>
        <fullName evidence="2">ClpX-type ZB domain-containing protein</fullName>
    </recommendedName>
</protein>
<reference evidence="1" key="1">
    <citation type="journal article" date="2015" name="Nature">
        <title>Complex archaea that bridge the gap between prokaryotes and eukaryotes.</title>
        <authorList>
            <person name="Spang A."/>
            <person name="Saw J.H."/>
            <person name="Jorgensen S.L."/>
            <person name="Zaremba-Niedzwiedzka K."/>
            <person name="Martijn J."/>
            <person name="Lind A.E."/>
            <person name="van Eijk R."/>
            <person name="Schleper C."/>
            <person name="Guy L."/>
            <person name="Ettema T.J."/>
        </authorList>
    </citation>
    <scope>NUCLEOTIDE SEQUENCE</scope>
</reference>
<evidence type="ECO:0000313" key="1">
    <source>
        <dbReference type="EMBL" id="KKN81773.1"/>
    </source>
</evidence>
<dbReference type="AlphaFoldDB" id="A0A0F9WSK6"/>
<organism evidence="1">
    <name type="scientific">marine sediment metagenome</name>
    <dbReference type="NCBI Taxonomy" id="412755"/>
    <lineage>
        <taxon>unclassified sequences</taxon>
        <taxon>metagenomes</taxon>
        <taxon>ecological metagenomes</taxon>
    </lineage>
</organism>
<comment type="caution">
    <text evidence="1">The sequence shown here is derived from an EMBL/GenBank/DDBJ whole genome shotgun (WGS) entry which is preliminary data.</text>
</comment>
<gene>
    <name evidence="1" type="ORF">LCGC14_0316850</name>
</gene>
<sequence length="48" mass="5648">MKNDAMEKSPCPRCRRFTYLYESPGMGIRKHCLECFHKELKEQGVNNA</sequence>
<dbReference type="EMBL" id="LAZR01000211">
    <property type="protein sequence ID" value="KKN81773.1"/>
    <property type="molecule type" value="Genomic_DNA"/>
</dbReference>
<evidence type="ECO:0008006" key="2">
    <source>
        <dbReference type="Google" id="ProtNLM"/>
    </source>
</evidence>